<comment type="caution">
    <text evidence="2">The sequence shown here is derived from an EMBL/GenBank/DDBJ whole genome shotgun (WGS) entry which is preliminary data.</text>
</comment>
<keyword evidence="3" id="KW-1185">Reference proteome</keyword>
<reference evidence="2 3" key="1">
    <citation type="submission" date="2013-03" db="EMBL/GenBank/DDBJ databases">
        <title>The Genome Sequence of Exophiala aquamarina CBS 119918.</title>
        <authorList>
            <consortium name="The Broad Institute Genomics Platform"/>
            <person name="Cuomo C."/>
            <person name="de Hoog S."/>
            <person name="Gorbushina A."/>
            <person name="Walker B."/>
            <person name="Young S.K."/>
            <person name="Zeng Q."/>
            <person name="Gargeya S."/>
            <person name="Fitzgerald M."/>
            <person name="Haas B."/>
            <person name="Abouelleil A."/>
            <person name="Allen A.W."/>
            <person name="Alvarado L."/>
            <person name="Arachchi H.M."/>
            <person name="Berlin A.M."/>
            <person name="Chapman S.B."/>
            <person name="Gainer-Dewar J."/>
            <person name="Goldberg J."/>
            <person name="Griggs A."/>
            <person name="Gujja S."/>
            <person name="Hansen M."/>
            <person name="Howarth C."/>
            <person name="Imamovic A."/>
            <person name="Ireland A."/>
            <person name="Larimer J."/>
            <person name="McCowan C."/>
            <person name="Murphy C."/>
            <person name="Pearson M."/>
            <person name="Poon T.W."/>
            <person name="Priest M."/>
            <person name="Roberts A."/>
            <person name="Saif S."/>
            <person name="Shea T."/>
            <person name="Sisk P."/>
            <person name="Sykes S."/>
            <person name="Wortman J."/>
            <person name="Nusbaum C."/>
            <person name="Birren B."/>
        </authorList>
    </citation>
    <scope>NUCLEOTIDE SEQUENCE [LARGE SCALE GENOMIC DNA]</scope>
    <source>
        <strain evidence="2 3">CBS 119918</strain>
    </source>
</reference>
<dbReference type="GeneID" id="25284139"/>
<dbReference type="Pfam" id="PF07287">
    <property type="entry name" value="AtuA"/>
    <property type="match status" value="1"/>
</dbReference>
<evidence type="ECO:0000259" key="1">
    <source>
        <dbReference type="Pfam" id="PF07287"/>
    </source>
</evidence>
<dbReference type="RefSeq" id="XP_013257377.1">
    <property type="nucleotide sequence ID" value="XM_013401923.1"/>
</dbReference>
<name>A0A072P521_9EURO</name>
<dbReference type="PANTHER" id="PTHR47585:SF1">
    <property type="entry name" value="DUF1446 DOMAIN-CONTAINING PROTEIN"/>
    <property type="match status" value="1"/>
</dbReference>
<gene>
    <name evidence="2" type="ORF">A1O9_09229</name>
</gene>
<dbReference type="VEuPathDB" id="FungiDB:A1O9_09229"/>
<dbReference type="OrthoDB" id="10265871at2759"/>
<dbReference type="EMBL" id="AMGV01000009">
    <property type="protein sequence ID" value="KEF54787.1"/>
    <property type="molecule type" value="Genomic_DNA"/>
</dbReference>
<protein>
    <recommendedName>
        <fullName evidence="1">Acyclic terpene utilisation N-terminal domain-containing protein</fullName>
    </recommendedName>
</protein>
<dbReference type="AlphaFoldDB" id="A0A072P521"/>
<sequence>MAELSEIRVEAEHNQSNHVRVYGARGIPPPSTMKVTFTAPGVYQAEATFYINGLDIAAKVAMMRKQLDYAFKDNNFSKWSEYRASYPGYHMGLDFRTMEPKAFMEIFPSTISIAAVDQSPIE</sequence>
<dbReference type="InterPro" id="IPR010839">
    <property type="entry name" value="AtuA_N"/>
</dbReference>
<proteinExistence type="predicted"/>
<accession>A0A072P521</accession>
<organism evidence="2 3">
    <name type="scientific">Exophiala aquamarina CBS 119918</name>
    <dbReference type="NCBI Taxonomy" id="1182545"/>
    <lineage>
        <taxon>Eukaryota</taxon>
        <taxon>Fungi</taxon>
        <taxon>Dikarya</taxon>
        <taxon>Ascomycota</taxon>
        <taxon>Pezizomycotina</taxon>
        <taxon>Eurotiomycetes</taxon>
        <taxon>Chaetothyriomycetidae</taxon>
        <taxon>Chaetothyriales</taxon>
        <taxon>Herpotrichiellaceae</taxon>
        <taxon>Exophiala</taxon>
    </lineage>
</organism>
<dbReference type="PANTHER" id="PTHR47585">
    <property type="match status" value="1"/>
</dbReference>
<evidence type="ECO:0000313" key="3">
    <source>
        <dbReference type="Proteomes" id="UP000027920"/>
    </source>
</evidence>
<dbReference type="HOGENOM" id="CLU_2026742_0_0_1"/>
<dbReference type="Proteomes" id="UP000027920">
    <property type="component" value="Unassembled WGS sequence"/>
</dbReference>
<feature type="domain" description="Acyclic terpene utilisation N-terminal" evidence="1">
    <location>
        <begin position="2"/>
        <end position="84"/>
    </location>
</feature>
<evidence type="ECO:0000313" key="2">
    <source>
        <dbReference type="EMBL" id="KEF54787.1"/>
    </source>
</evidence>